<dbReference type="CTD" id="6752514"/>
<dbReference type="EMBL" id="DS985244">
    <property type="protein sequence ID" value="EDV25727.1"/>
    <property type="molecule type" value="Genomic_DNA"/>
</dbReference>
<dbReference type="InParanoid" id="B3RU22"/>
<dbReference type="KEGG" id="tad:TRIADDRAFT_55129"/>
<sequence>MESDSKLTSEESEISLPSSIIDDGCCVAPFYTQNDSLNDDATCWKNEENDNINNDHSPTYITCPTGLNDQDSINRNLTTHHTDDDGDNLHDRLTNLMQKLDTTQSSVAVKTVDKLLTTAINRYSDDQYRCRAFQIARCILQQYGMEPFQSLQTDSLKYPGLTQDVLDYLNEVQLSTMDEIATS</sequence>
<evidence type="ECO:0000313" key="2">
    <source>
        <dbReference type="Proteomes" id="UP000009022"/>
    </source>
</evidence>
<organism evidence="1 2">
    <name type="scientific">Trichoplax adhaerens</name>
    <name type="common">Trichoplax reptans</name>
    <dbReference type="NCBI Taxonomy" id="10228"/>
    <lineage>
        <taxon>Eukaryota</taxon>
        <taxon>Metazoa</taxon>
        <taxon>Placozoa</taxon>
        <taxon>Uniplacotomia</taxon>
        <taxon>Trichoplacea</taxon>
        <taxon>Trichoplacidae</taxon>
        <taxon>Trichoplax</taxon>
    </lineage>
</organism>
<accession>B3RU22</accession>
<dbReference type="RefSeq" id="XP_002111760.1">
    <property type="nucleotide sequence ID" value="XM_002111724.1"/>
</dbReference>
<proteinExistence type="predicted"/>
<dbReference type="AlphaFoldDB" id="B3RU22"/>
<dbReference type="HOGENOM" id="CLU_1477011_0_0_1"/>
<dbReference type="GeneID" id="6752514"/>
<keyword evidence="2" id="KW-1185">Reference proteome</keyword>
<gene>
    <name evidence="1" type="ORF">TRIADDRAFT_55129</name>
</gene>
<protein>
    <submittedName>
        <fullName evidence="1">Uncharacterized protein</fullName>
    </submittedName>
</protein>
<reference evidence="1 2" key="1">
    <citation type="journal article" date="2008" name="Nature">
        <title>The Trichoplax genome and the nature of placozoans.</title>
        <authorList>
            <person name="Srivastava M."/>
            <person name="Begovic E."/>
            <person name="Chapman J."/>
            <person name="Putnam N.H."/>
            <person name="Hellsten U."/>
            <person name="Kawashima T."/>
            <person name="Kuo A."/>
            <person name="Mitros T."/>
            <person name="Salamov A."/>
            <person name="Carpenter M.L."/>
            <person name="Signorovitch A.Y."/>
            <person name="Moreno M.A."/>
            <person name="Kamm K."/>
            <person name="Grimwood J."/>
            <person name="Schmutz J."/>
            <person name="Shapiro H."/>
            <person name="Grigoriev I.V."/>
            <person name="Buss L.W."/>
            <person name="Schierwater B."/>
            <person name="Dellaporta S.L."/>
            <person name="Rokhsar D.S."/>
        </authorList>
    </citation>
    <scope>NUCLEOTIDE SEQUENCE [LARGE SCALE GENOMIC DNA]</scope>
    <source>
        <strain evidence="1 2">Grell-BS-1999</strain>
    </source>
</reference>
<name>B3RU22_TRIAD</name>
<dbReference type="Proteomes" id="UP000009022">
    <property type="component" value="Unassembled WGS sequence"/>
</dbReference>
<evidence type="ECO:0000313" key="1">
    <source>
        <dbReference type="EMBL" id="EDV25727.1"/>
    </source>
</evidence>